<evidence type="ECO:0000256" key="1">
    <source>
        <dbReference type="SAM" id="MobiDB-lite"/>
    </source>
</evidence>
<feature type="region of interest" description="Disordered" evidence="1">
    <location>
        <begin position="73"/>
        <end position="104"/>
    </location>
</feature>
<protein>
    <submittedName>
        <fullName evidence="2">Uncharacterized protein</fullName>
    </submittedName>
</protein>
<evidence type="ECO:0000313" key="2">
    <source>
        <dbReference type="EMBL" id="CAK0794613.1"/>
    </source>
</evidence>
<reference evidence="2" key="1">
    <citation type="submission" date="2023-10" db="EMBL/GenBank/DDBJ databases">
        <authorList>
            <person name="Chen Y."/>
            <person name="Shah S."/>
            <person name="Dougan E. K."/>
            <person name="Thang M."/>
            <person name="Chan C."/>
        </authorList>
    </citation>
    <scope>NUCLEOTIDE SEQUENCE [LARGE SCALE GENOMIC DNA]</scope>
</reference>
<dbReference type="EMBL" id="CAUYUJ010001171">
    <property type="protein sequence ID" value="CAK0794613.1"/>
    <property type="molecule type" value="Genomic_DNA"/>
</dbReference>
<feature type="compositionally biased region" description="Low complexity" evidence="1">
    <location>
        <begin position="88"/>
        <end position="102"/>
    </location>
</feature>
<name>A0ABN9PP53_9DINO</name>
<feature type="non-terminal residue" evidence="2">
    <location>
        <position position="254"/>
    </location>
</feature>
<comment type="caution">
    <text evidence="2">The sequence shown here is derived from an EMBL/GenBank/DDBJ whole genome shotgun (WGS) entry which is preliminary data.</text>
</comment>
<gene>
    <name evidence="2" type="ORF">PCOR1329_LOCUS4532</name>
</gene>
<keyword evidence="3" id="KW-1185">Reference proteome</keyword>
<proteinExistence type="predicted"/>
<sequence length="254" mass="26829">MHYAATARMMAECVGSALAEDFADASIKEVLAAELPAANSQPFNAGEGKGWAEFKVTPAHRALALRVQGRAQDSRMSCDPSRGPWLRGGAAQGAAPGPASSGDLAKATGAMAEYAQASREQMDKEKKTDHLSFTLQERIREVGLDAFPGEALPTEEAMLRFEKLAKAPPAERAPGERGAACAAQAAAANGRRYLGSAECEDLQLNFMPPWSRVPDLGMVLPRGSAESRAKEVAAAKRAAMATTGVDFASYADFQ</sequence>
<organism evidence="2 3">
    <name type="scientific">Prorocentrum cordatum</name>
    <dbReference type="NCBI Taxonomy" id="2364126"/>
    <lineage>
        <taxon>Eukaryota</taxon>
        <taxon>Sar</taxon>
        <taxon>Alveolata</taxon>
        <taxon>Dinophyceae</taxon>
        <taxon>Prorocentrales</taxon>
        <taxon>Prorocentraceae</taxon>
        <taxon>Prorocentrum</taxon>
    </lineage>
</organism>
<evidence type="ECO:0000313" key="3">
    <source>
        <dbReference type="Proteomes" id="UP001189429"/>
    </source>
</evidence>
<dbReference type="Proteomes" id="UP001189429">
    <property type="component" value="Unassembled WGS sequence"/>
</dbReference>
<accession>A0ABN9PP53</accession>